<keyword evidence="15" id="KW-1185">Reference proteome</keyword>
<dbReference type="SUPFAM" id="SSF56519">
    <property type="entry name" value="Penicillin binding protein dimerisation domain"/>
    <property type="match status" value="1"/>
</dbReference>
<keyword evidence="7" id="KW-0573">Peptidoglycan synthesis</keyword>
<comment type="caution">
    <text evidence="14">The sequence shown here is derived from an EMBL/GenBank/DDBJ whole genome shotgun (WGS) entry which is preliminary data.</text>
</comment>
<name>A0ABT2RU69_9FIRM</name>
<dbReference type="InterPro" id="IPR036138">
    <property type="entry name" value="PBP_dimer_sf"/>
</dbReference>
<feature type="transmembrane region" description="Helical" evidence="11">
    <location>
        <begin position="12"/>
        <end position="32"/>
    </location>
</feature>
<evidence type="ECO:0000259" key="13">
    <source>
        <dbReference type="Pfam" id="PF03717"/>
    </source>
</evidence>
<keyword evidence="6" id="KW-0133">Cell shape</keyword>
<evidence type="ECO:0000256" key="4">
    <source>
        <dbReference type="ARBA" id="ARBA00022475"/>
    </source>
</evidence>
<dbReference type="Proteomes" id="UP001652461">
    <property type="component" value="Unassembled WGS sequence"/>
</dbReference>
<dbReference type="PANTHER" id="PTHR30627">
    <property type="entry name" value="PEPTIDOGLYCAN D,D-TRANSPEPTIDASE"/>
    <property type="match status" value="1"/>
</dbReference>
<evidence type="ECO:0000313" key="14">
    <source>
        <dbReference type="EMBL" id="MCU6695866.1"/>
    </source>
</evidence>
<evidence type="ECO:0000256" key="9">
    <source>
        <dbReference type="ARBA" id="ARBA00023136"/>
    </source>
</evidence>
<dbReference type="PANTHER" id="PTHR30627:SF2">
    <property type="entry name" value="PEPTIDOGLYCAN D,D-TRANSPEPTIDASE MRDA"/>
    <property type="match status" value="1"/>
</dbReference>
<keyword evidence="9 11" id="KW-0472">Membrane</keyword>
<accession>A0ABT2RU69</accession>
<evidence type="ECO:0000256" key="10">
    <source>
        <dbReference type="ARBA" id="ARBA00023316"/>
    </source>
</evidence>
<keyword evidence="10" id="KW-0961">Cell wall biogenesis/degradation</keyword>
<keyword evidence="4" id="KW-1003">Cell membrane</keyword>
<evidence type="ECO:0000256" key="7">
    <source>
        <dbReference type="ARBA" id="ARBA00022984"/>
    </source>
</evidence>
<dbReference type="Pfam" id="PF03717">
    <property type="entry name" value="PBP_dimer"/>
    <property type="match status" value="1"/>
</dbReference>
<dbReference type="InterPro" id="IPR001460">
    <property type="entry name" value="PCN-bd_Tpept"/>
</dbReference>
<comment type="subcellular location">
    <subcellularLocation>
        <location evidence="2">Cell membrane</location>
    </subcellularLocation>
    <subcellularLocation>
        <location evidence="1">Membrane</location>
        <topology evidence="1">Single-pass membrane protein</topology>
    </subcellularLocation>
</comment>
<evidence type="ECO:0000256" key="1">
    <source>
        <dbReference type="ARBA" id="ARBA00004167"/>
    </source>
</evidence>
<dbReference type="InterPro" id="IPR012338">
    <property type="entry name" value="Beta-lactam/transpept-like"/>
</dbReference>
<feature type="domain" description="Penicillin-binding protein transpeptidase" evidence="12">
    <location>
        <begin position="616"/>
        <end position="928"/>
    </location>
</feature>
<evidence type="ECO:0000259" key="12">
    <source>
        <dbReference type="Pfam" id="PF00905"/>
    </source>
</evidence>
<sequence>MLDEIKEALNNLIKSRIFVLGVAFVVLFGILLQRVFYLQIVKGGDYQESFSLKTEREVSVASTRGNIYDRNGELLAYSELSYSVTIQDNGTYASKTKNPKLNDTIYRLIQLIEKNGDSVVSDLGIVYNNGHYEYSLEGNSLLRLKADVYGKTKISELEPKQELASADELMAYLCGEKKYDIRSSYTEEEQEKYGISASGYTPEEQLKIATIRFGISANNYKRYVATTVASDVSDETVAAVLENQSELQGAEIAESSRRVYPDSKYFAPIIGYIGKASQDELDSLQEENPDYELNDIVGKAGIEQYMETELQGTKGYEKMYVDSVGRILEMSEQKDAVPGNDVYLTIDKELQMACYNILEQKLAGILISKIENTKEYNPGPNPSASKIMIPIYDVYYALINNYIIDITHFNADDATDLEKSVYSRFQIKLQNTVDSLIAELNSDNAVAYQNLSKEMKNYMSYIVANVLMGDSQVLMKDAVDTSDATYVAWTTDETISLREYLQYAISKNWIDVTKISGDNPYLDSAEIYQSVLDYIRDSLLEDAEFGKMLYKYMLLSDQVSGREICLLLYDQNVLEYDEDTVSKLNSGALSSYSFMLDKIRNLELTPAQLALEPCSGGIVVVDTKTGQTLACVTYPSYDNNRLTNVMDSDYYNSLRKDLSSPFVNRVTQENLAPGSTFKPITAIAGLEEGVITPSTTIYASGVFTEITPSPTCWIFNQYGGHHGNETVTTAIRDSCNVFFYEVGYRLAGGRSASGYNVEAGLTKLEKYARMFGLGDKSGLEISEYEPRISDTDAVRSAIGQGTNSYSLSHIARYVATLANRGNCYDLTLLDKLTETDGTLIQEYEPALHNQVQIADSSWNAVQQGMRLVAENTKSLNVLSDLGLNVAGKTGTAQQSKSHPNHALFVGFAPYESPEIAIAVRIANGYTSANCAEVGADVFKYYFNLADEAEIVSGTASGSTGQTIGD</sequence>
<dbReference type="RefSeq" id="WP_158361948.1">
    <property type="nucleotide sequence ID" value="NZ_JAOQKC010000003.1"/>
</dbReference>
<dbReference type="EMBL" id="JAOQKC010000003">
    <property type="protein sequence ID" value="MCU6695866.1"/>
    <property type="molecule type" value="Genomic_DNA"/>
</dbReference>
<dbReference type="SUPFAM" id="SSF56601">
    <property type="entry name" value="beta-lactamase/transpeptidase-like"/>
    <property type="match status" value="1"/>
</dbReference>
<evidence type="ECO:0000256" key="8">
    <source>
        <dbReference type="ARBA" id="ARBA00022989"/>
    </source>
</evidence>
<keyword evidence="5 11" id="KW-0812">Transmembrane</keyword>
<feature type="domain" description="Penicillin-binding protein dimerisation" evidence="13">
    <location>
        <begin position="61"/>
        <end position="329"/>
    </location>
</feature>
<evidence type="ECO:0000256" key="5">
    <source>
        <dbReference type="ARBA" id="ARBA00022692"/>
    </source>
</evidence>
<gene>
    <name evidence="14" type="ORF">OCV63_03010</name>
</gene>
<keyword evidence="8 11" id="KW-1133">Transmembrane helix</keyword>
<evidence type="ECO:0000256" key="11">
    <source>
        <dbReference type="SAM" id="Phobius"/>
    </source>
</evidence>
<evidence type="ECO:0000256" key="6">
    <source>
        <dbReference type="ARBA" id="ARBA00022960"/>
    </source>
</evidence>
<organism evidence="14 15">
    <name type="scientific">Laedolimicola ammoniilytica</name>
    <dbReference type="NCBI Taxonomy" id="2981771"/>
    <lineage>
        <taxon>Bacteria</taxon>
        <taxon>Bacillati</taxon>
        <taxon>Bacillota</taxon>
        <taxon>Clostridia</taxon>
        <taxon>Lachnospirales</taxon>
        <taxon>Lachnospiraceae</taxon>
        <taxon>Laedolimicola</taxon>
    </lineage>
</organism>
<dbReference type="InterPro" id="IPR005311">
    <property type="entry name" value="PBP_dimer"/>
</dbReference>
<reference evidence="14 15" key="1">
    <citation type="journal article" date="2021" name="ISME Commun">
        <title>Automated analysis of genomic sequences facilitates high-throughput and comprehensive description of bacteria.</title>
        <authorList>
            <person name="Hitch T.C.A."/>
        </authorList>
    </citation>
    <scope>NUCLEOTIDE SEQUENCE [LARGE SCALE GENOMIC DNA]</scope>
    <source>
        <strain evidence="14 15">Sanger_04</strain>
    </source>
</reference>
<dbReference type="Gene3D" id="3.90.1310.10">
    <property type="entry name" value="Penicillin-binding protein 2a (Domain 2)"/>
    <property type="match status" value="1"/>
</dbReference>
<dbReference type="InterPro" id="IPR050515">
    <property type="entry name" value="Beta-lactam/transpept"/>
</dbReference>
<evidence type="ECO:0000256" key="2">
    <source>
        <dbReference type="ARBA" id="ARBA00004236"/>
    </source>
</evidence>
<protein>
    <submittedName>
        <fullName evidence="14">Penicillin-binding transpeptidase domain-containing protein</fullName>
    </submittedName>
</protein>
<comment type="similarity">
    <text evidence="3">Belongs to the transpeptidase family.</text>
</comment>
<evidence type="ECO:0000256" key="3">
    <source>
        <dbReference type="ARBA" id="ARBA00007171"/>
    </source>
</evidence>
<dbReference type="Pfam" id="PF00905">
    <property type="entry name" value="Transpeptidase"/>
    <property type="match status" value="1"/>
</dbReference>
<evidence type="ECO:0000313" key="15">
    <source>
        <dbReference type="Proteomes" id="UP001652461"/>
    </source>
</evidence>
<dbReference type="Gene3D" id="3.40.710.10">
    <property type="entry name" value="DD-peptidase/beta-lactamase superfamily"/>
    <property type="match status" value="1"/>
</dbReference>
<proteinExistence type="inferred from homology"/>